<dbReference type="PANTHER" id="PTHR43265">
    <property type="entry name" value="ESTERASE ESTD"/>
    <property type="match status" value="1"/>
</dbReference>
<dbReference type="InterPro" id="IPR022742">
    <property type="entry name" value="Hydrolase_4"/>
</dbReference>
<dbReference type="SUPFAM" id="SSF53474">
    <property type="entry name" value="alpha/beta-Hydrolases"/>
    <property type="match status" value="1"/>
</dbReference>
<comment type="caution">
    <text evidence="2">The sequence shown here is derived from an EMBL/GenBank/DDBJ whole genome shotgun (WGS) entry which is preliminary data.</text>
</comment>
<dbReference type="InterPro" id="IPR029058">
    <property type="entry name" value="AB_hydrolase_fold"/>
</dbReference>
<dbReference type="STRING" id="1797.RMCT_4550"/>
<name>A0A100XJ40_MYCTH</name>
<proteinExistence type="predicted"/>
<keyword evidence="2" id="KW-0378">Hydrolase</keyword>
<dbReference type="PANTHER" id="PTHR43265:SF1">
    <property type="entry name" value="ESTERASE ESTD"/>
    <property type="match status" value="1"/>
</dbReference>
<dbReference type="AlphaFoldDB" id="A0A100XJ40"/>
<gene>
    <name evidence="2" type="ORF">RMCT_4550</name>
</gene>
<evidence type="ECO:0000313" key="2">
    <source>
        <dbReference type="EMBL" id="GAT17581.1"/>
    </source>
</evidence>
<protein>
    <submittedName>
        <fullName evidence="2">Alpha/beta hydrolase fold protein</fullName>
    </submittedName>
</protein>
<dbReference type="OMA" id="HVMARLG"/>
<evidence type="ECO:0000313" key="3">
    <source>
        <dbReference type="Proteomes" id="UP000069654"/>
    </source>
</evidence>
<organism evidence="2 3">
    <name type="scientific">Mycolicibacterium thermoresistibile</name>
    <name type="common">Mycobacterium thermoresistibile</name>
    <dbReference type="NCBI Taxonomy" id="1797"/>
    <lineage>
        <taxon>Bacteria</taxon>
        <taxon>Bacillati</taxon>
        <taxon>Actinomycetota</taxon>
        <taxon>Actinomycetes</taxon>
        <taxon>Mycobacteriales</taxon>
        <taxon>Mycobacteriaceae</taxon>
        <taxon>Mycolicibacterium</taxon>
    </lineage>
</organism>
<dbReference type="GO" id="GO:0052689">
    <property type="term" value="F:carboxylic ester hydrolase activity"/>
    <property type="evidence" value="ECO:0007669"/>
    <property type="project" value="TreeGrafter"/>
</dbReference>
<dbReference type="Pfam" id="PF12146">
    <property type="entry name" value="Hydrolase_4"/>
    <property type="match status" value="1"/>
</dbReference>
<dbReference type="InterPro" id="IPR053145">
    <property type="entry name" value="AB_hydrolase_Est10"/>
</dbReference>
<reference evidence="3" key="2">
    <citation type="submission" date="2016-02" db="EMBL/GenBank/DDBJ databases">
        <title>Draft genome sequence of five rapidly growing Mycobacterium species.</title>
        <authorList>
            <person name="Katahira K."/>
            <person name="Gotou Y."/>
            <person name="Iida K."/>
            <person name="Ogura Y."/>
            <person name="Hayashi T."/>
        </authorList>
    </citation>
    <scope>NUCLEOTIDE SEQUENCE [LARGE SCALE GENOMIC DNA]</scope>
    <source>
        <strain evidence="3">JCM6362</strain>
    </source>
</reference>
<dbReference type="Gene3D" id="3.40.50.1820">
    <property type="entry name" value="alpha/beta hydrolase"/>
    <property type="match status" value="1"/>
</dbReference>
<accession>A0A100XJ40</accession>
<dbReference type="EMBL" id="BCTB01000055">
    <property type="protein sequence ID" value="GAT17581.1"/>
    <property type="molecule type" value="Genomic_DNA"/>
</dbReference>
<dbReference type="RefSeq" id="WP_003924294.1">
    <property type="nucleotide sequence ID" value="NZ_BCTB01000055.1"/>
</dbReference>
<evidence type="ECO:0000259" key="1">
    <source>
        <dbReference type="Pfam" id="PF12146"/>
    </source>
</evidence>
<reference evidence="2 3" key="1">
    <citation type="journal article" date="2016" name="Genome Announc.">
        <title>Draft Genome Sequences of Five Rapidly Growing Mycobacterium Species, M. thermoresistibile, M. fortuitum subsp. acetamidolyticum, M. canariasense, M. brisbanense, and M. novocastrense.</title>
        <authorList>
            <person name="Katahira K."/>
            <person name="Ogura Y."/>
            <person name="Gotoh Y."/>
            <person name="Hayashi T."/>
        </authorList>
    </citation>
    <scope>NUCLEOTIDE SEQUENCE [LARGE SCALE GENOMIC DNA]</scope>
    <source>
        <strain evidence="2 3">JCM6362</strain>
    </source>
</reference>
<dbReference type="Proteomes" id="UP000069654">
    <property type="component" value="Unassembled WGS sequence"/>
</dbReference>
<feature type="domain" description="Serine aminopeptidase S33" evidence="1">
    <location>
        <begin position="59"/>
        <end position="265"/>
    </location>
</feature>
<sequence length="305" mass="33073">MAEVTVDPAVTFDSSGCRLAGTLVSPAGPRAAALLLSGSGRVDRDSDTRGLRLGVTRILADELARARVATLRYDKRGVGASGGDYLRAGFHEQLADARAALRRLTERMPGLPVLVVGHSEGGLHAIELAADSAVAAAVLLGTPARPGAEVLRWQAEQILDTMPRWARALLRAVRLDPLETQRRRLARIAASSRDVMRIQGVRVNARWLRELIAHDPRPALRRITVPVLAITGAHDVQVPPADIDMMRELIPGPFEGHVVAGVNHLLRPDPHRRGPRGYRRSARDPLAPAVLELITDWVSRTVPVP</sequence>